<dbReference type="InterPro" id="IPR043128">
    <property type="entry name" value="Rev_trsase/Diguanyl_cyclase"/>
</dbReference>
<keyword evidence="1" id="KW-0862">Zinc</keyword>
<dbReference type="Gene3D" id="3.30.70.270">
    <property type="match status" value="2"/>
</dbReference>
<dbReference type="Gene3D" id="3.10.10.10">
    <property type="entry name" value="HIV Type 1 Reverse Transcriptase, subunit A, domain 1"/>
    <property type="match status" value="1"/>
</dbReference>
<dbReference type="GO" id="GO:0003964">
    <property type="term" value="F:RNA-directed DNA polymerase activity"/>
    <property type="evidence" value="ECO:0007669"/>
    <property type="project" value="UniProtKB-KW"/>
</dbReference>
<evidence type="ECO:0000313" key="5">
    <source>
        <dbReference type="EMBL" id="GJT47020.1"/>
    </source>
</evidence>
<evidence type="ECO:0000259" key="4">
    <source>
        <dbReference type="PROSITE" id="PS50878"/>
    </source>
</evidence>
<keyword evidence="1" id="KW-0479">Metal-binding</keyword>
<evidence type="ECO:0000256" key="2">
    <source>
        <dbReference type="SAM" id="MobiDB-lite"/>
    </source>
</evidence>
<dbReference type="PROSITE" id="PS50878">
    <property type="entry name" value="RT_POL"/>
    <property type="match status" value="1"/>
</dbReference>
<evidence type="ECO:0000313" key="6">
    <source>
        <dbReference type="Proteomes" id="UP001151760"/>
    </source>
</evidence>
<dbReference type="Pfam" id="PF00078">
    <property type="entry name" value="RVT_1"/>
    <property type="match status" value="1"/>
</dbReference>
<dbReference type="InterPro" id="IPR041588">
    <property type="entry name" value="Integrase_H2C2"/>
</dbReference>
<dbReference type="InterPro" id="IPR050951">
    <property type="entry name" value="Retrovirus_Pol_polyprotein"/>
</dbReference>
<dbReference type="InterPro" id="IPR001878">
    <property type="entry name" value="Znf_CCHC"/>
</dbReference>
<feature type="compositionally biased region" description="Basic and acidic residues" evidence="2">
    <location>
        <begin position="134"/>
        <end position="155"/>
    </location>
</feature>
<feature type="compositionally biased region" description="Acidic residues" evidence="2">
    <location>
        <begin position="1"/>
        <end position="13"/>
    </location>
</feature>
<feature type="domain" description="Reverse transcriptase" evidence="4">
    <location>
        <begin position="295"/>
        <end position="474"/>
    </location>
</feature>
<keyword evidence="5" id="KW-0695">RNA-directed DNA polymerase</keyword>
<keyword evidence="6" id="KW-1185">Reference proteome</keyword>
<gene>
    <name evidence="5" type="ORF">Tco_0955735</name>
</gene>
<comment type="caution">
    <text evidence="5">The sequence shown here is derived from an EMBL/GenBank/DDBJ whole genome shotgun (WGS) entry which is preliminary data.</text>
</comment>
<dbReference type="EMBL" id="BQNB010016033">
    <property type="protein sequence ID" value="GJT47020.1"/>
    <property type="molecule type" value="Genomic_DNA"/>
</dbReference>
<proteinExistence type="predicted"/>
<feature type="region of interest" description="Disordered" evidence="2">
    <location>
        <begin position="1"/>
        <end position="32"/>
    </location>
</feature>
<name>A0ABQ5E824_9ASTR</name>
<dbReference type="SUPFAM" id="SSF53098">
    <property type="entry name" value="Ribonuclease H-like"/>
    <property type="match status" value="1"/>
</dbReference>
<dbReference type="InterPro" id="IPR043502">
    <property type="entry name" value="DNA/RNA_pol_sf"/>
</dbReference>
<sequence>MDGWLMEDEDEPLEHEASDKEVDSDLESTASSNPKWKKIAKADLDRASRNCMSWTNFKALLVEEFCPSNEMEKFEYEFWNHKMVGANHAVYTDQFHELAKLIPHLVTPESSRIKRARILTDEAVSCGILTKGNEKRKGLEESNRHGSGRNDDKRVNVSKGFVAATTHRNEGGYKPGTCYECGSREHYRNTCPKLNLAPGQVGNRLTIEGNQNSRKNGNQVKGRAFNVNAVGALYDPNVMTDWLSEHKAERVCHEKVVRIPLENDLVLGETPIAKSPYRLAPSEMKELSAQLQELQEKGFIRPNYSPWGAPILFVKKKDGLLLMCIDYRELNKLTIKNRYPLPRIDDIFEQLQGARYFSKIDLRSGYDQFRVHEDDIPKTAFRTRYGHFKFTVMPFGLTNAPAVFMDLMIRVCKPYLDKFVIIFIENILVYSKSKDEHEVHLRLVLELLKKEELYAKFSKCEFWLQEMQFLGHVVNQNGIHVDPSKIEATKNWKAPTTPSKIRSFLGLAGYYWRFIANFSKIAKPLTSLTQKNKKYEWGVEYEEAFQTLKDNLCNAPILSLPDGVEDFVLKIHEKNYSTHDLELGAIVYALKTWRGGGLSYLVTMSVKFATSQNKRDNTSGPGGGVQARECTCRKATWLGLTDGRREDGSLYFLDRIWVSLVGGVRTIIMDETHKTRYYVHPGADKMYHDLRDMYWWPGMKKDIAIYVSKCLTCSKQTLQKALGTRLDMSIAYHPQMDGKSKRTIQTLEDMLRACVIDFGSNWDVHLPSPVLWAEIWESSFIGPEWVQETTDKVVLIKEKLKAARDRQKSYAYNRRKPLEFKVGDKVLLKVSPWKCVMRLGKKGKLAPRFDQVDKTLHFVKKSVEIMDREVKTLKLSKIPIVKVRWNSKLGPEFTWEREDHIKASYAFSDSLLLTPLCYDYIHDVTPRVSALAGCDTYGDENFIPEFSPEKALWRTPSLLPPLSAIYLNGALHWLKLEDIMDGLMHLKLNIEDHDHPILTSIKIHQGLHQQQDLTFGTTELYVKELQRRMEWPAFRCGEFNGSHFGLAEVGLVFISFKVGLYYLLAKVVPVGMYHDFSLRTSGPLQDPTTATITTINITNDEGDAKGEDPPRNHIPSIMFNKWEELAGELMRSTTKYGNIDIQFKIDNEYSVRVIKDQRILLVVQHNPPPSDDIKKCRLRQSDKIGKKTCVQLCDKNPDSIQASTGANDSSKSITSSGHTLRQSRAFVTNIQLLSVKTDEVLLHGFYPCRISIASLMFFVLQSLTGVPMNLELTGDILVHQEDLAIYCTGVLEKDWIEYALKVSVSFLIELSVGEEDLLTREVPSLKNSSYKGPKRRSNSYCDGTIVSAEGETFCSSGAGSGLS</sequence>
<dbReference type="SUPFAM" id="SSF56672">
    <property type="entry name" value="DNA/RNA polymerases"/>
    <property type="match status" value="1"/>
</dbReference>
<dbReference type="Pfam" id="PF17921">
    <property type="entry name" value="Integrase_H2C2"/>
    <property type="match status" value="1"/>
</dbReference>
<feature type="compositionally biased region" description="Basic and acidic residues" evidence="2">
    <location>
        <begin position="14"/>
        <end position="23"/>
    </location>
</feature>
<keyword evidence="1" id="KW-0863">Zinc-finger</keyword>
<dbReference type="PANTHER" id="PTHR37984">
    <property type="entry name" value="PROTEIN CBG26694"/>
    <property type="match status" value="1"/>
</dbReference>
<keyword evidence="5" id="KW-0808">Transferase</keyword>
<evidence type="ECO:0000256" key="1">
    <source>
        <dbReference type="PROSITE-ProRule" id="PRU00047"/>
    </source>
</evidence>
<organism evidence="5 6">
    <name type="scientific">Tanacetum coccineum</name>
    <dbReference type="NCBI Taxonomy" id="301880"/>
    <lineage>
        <taxon>Eukaryota</taxon>
        <taxon>Viridiplantae</taxon>
        <taxon>Streptophyta</taxon>
        <taxon>Embryophyta</taxon>
        <taxon>Tracheophyta</taxon>
        <taxon>Spermatophyta</taxon>
        <taxon>Magnoliopsida</taxon>
        <taxon>eudicotyledons</taxon>
        <taxon>Gunneridae</taxon>
        <taxon>Pentapetalae</taxon>
        <taxon>asterids</taxon>
        <taxon>campanulids</taxon>
        <taxon>Asterales</taxon>
        <taxon>Asteraceae</taxon>
        <taxon>Asteroideae</taxon>
        <taxon>Anthemideae</taxon>
        <taxon>Anthemidinae</taxon>
        <taxon>Tanacetum</taxon>
    </lineage>
</organism>
<dbReference type="Gene3D" id="1.10.340.70">
    <property type="match status" value="1"/>
</dbReference>
<feature type="domain" description="CCHC-type" evidence="3">
    <location>
        <begin position="178"/>
        <end position="193"/>
    </location>
</feature>
<dbReference type="Proteomes" id="UP001151760">
    <property type="component" value="Unassembled WGS sequence"/>
</dbReference>
<dbReference type="InterPro" id="IPR000477">
    <property type="entry name" value="RT_dom"/>
</dbReference>
<dbReference type="InterPro" id="IPR012337">
    <property type="entry name" value="RNaseH-like_sf"/>
</dbReference>
<protein>
    <submittedName>
        <fullName evidence="5">Reverse transcriptase domain-containing protein</fullName>
    </submittedName>
</protein>
<evidence type="ECO:0000259" key="3">
    <source>
        <dbReference type="PROSITE" id="PS50158"/>
    </source>
</evidence>
<accession>A0ABQ5E824</accession>
<reference evidence="5" key="2">
    <citation type="submission" date="2022-01" db="EMBL/GenBank/DDBJ databases">
        <authorList>
            <person name="Yamashiro T."/>
            <person name="Shiraishi A."/>
            <person name="Satake H."/>
            <person name="Nakayama K."/>
        </authorList>
    </citation>
    <scope>NUCLEOTIDE SEQUENCE</scope>
</reference>
<feature type="region of interest" description="Disordered" evidence="2">
    <location>
        <begin position="134"/>
        <end position="156"/>
    </location>
</feature>
<keyword evidence="5" id="KW-0548">Nucleotidyltransferase</keyword>
<dbReference type="PANTHER" id="PTHR37984:SF5">
    <property type="entry name" value="PROTEIN NYNRIN-LIKE"/>
    <property type="match status" value="1"/>
</dbReference>
<dbReference type="PROSITE" id="PS50158">
    <property type="entry name" value="ZF_CCHC"/>
    <property type="match status" value="1"/>
</dbReference>
<dbReference type="CDD" id="cd01647">
    <property type="entry name" value="RT_LTR"/>
    <property type="match status" value="1"/>
</dbReference>
<reference evidence="5" key="1">
    <citation type="journal article" date="2022" name="Int. J. Mol. Sci.">
        <title>Draft Genome of Tanacetum Coccineum: Genomic Comparison of Closely Related Tanacetum-Family Plants.</title>
        <authorList>
            <person name="Yamashiro T."/>
            <person name="Shiraishi A."/>
            <person name="Nakayama K."/>
            <person name="Satake H."/>
        </authorList>
    </citation>
    <scope>NUCLEOTIDE SEQUENCE</scope>
</reference>